<dbReference type="Proteomes" id="UP000485058">
    <property type="component" value="Unassembled WGS sequence"/>
</dbReference>
<reference evidence="3 4" key="1">
    <citation type="submission" date="2020-02" db="EMBL/GenBank/DDBJ databases">
        <title>Draft genome sequence of Haematococcus lacustris strain NIES-144.</title>
        <authorList>
            <person name="Morimoto D."/>
            <person name="Nakagawa S."/>
            <person name="Yoshida T."/>
            <person name="Sawayama S."/>
        </authorList>
    </citation>
    <scope>NUCLEOTIDE SEQUENCE [LARGE SCALE GENOMIC DNA]</scope>
    <source>
        <strain evidence="3 4">NIES-144</strain>
    </source>
</reference>
<evidence type="ECO:0000256" key="2">
    <source>
        <dbReference type="SAM" id="MobiDB-lite"/>
    </source>
</evidence>
<accession>A0A699ZK16</accession>
<proteinExistence type="predicted"/>
<comment type="caution">
    <text evidence="3">The sequence shown here is derived from an EMBL/GenBank/DDBJ whole genome shotgun (WGS) entry which is preliminary data.</text>
</comment>
<dbReference type="EMBL" id="BLLF01002196">
    <property type="protein sequence ID" value="GFH23117.1"/>
    <property type="molecule type" value="Genomic_DNA"/>
</dbReference>
<feature type="region of interest" description="Disordered" evidence="2">
    <location>
        <begin position="150"/>
        <end position="190"/>
    </location>
</feature>
<sequence length="265" mass="29676">MKNTARTREELEKKKKELIAEAGQSTKLQELQEEAEDIKDNKAGKAEAVAGFWRPGGVVRRRKEATPHLTEDQKLSNDVVFLMKKLWGAFFKESNLDIHMHKAKGRAKKAKDSSKGTGTDIIKQQRKNLKVRSIAGLVHMAELVARAYGRRKDSDESGSGSVSDEEKDARKKKAQARKQKGRGKAVQEGKFGPFVPNGVLKRDANSAKAWDLLGKRMAHHRQADSLFQLLGWGEDLSDPDGITGELINRLLQRALHVAELREHQV</sequence>
<keyword evidence="4" id="KW-1185">Reference proteome</keyword>
<feature type="compositionally biased region" description="Basic residues" evidence="2">
    <location>
        <begin position="170"/>
        <end position="183"/>
    </location>
</feature>
<feature type="coiled-coil region" evidence="1">
    <location>
        <begin position="1"/>
        <end position="48"/>
    </location>
</feature>
<keyword evidence="1" id="KW-0175">Coiled coil</keyword>
<evidence type="ECO:0000313" key="3">
    <source>
        <dbReference type="EMBL" id="GFH23117.1"/>
    </source>
</evidence>
<organism evidence="3 4">
    <name type="scientific">Haematococcus lacustris</name>
    <name type="common">Green alga</name>
    <name type="synonym">Haematococcus pluvialis</name>
    <dbReference type="NCBI Taxonomy" id="44745"/>
    <lineage>
        <taxon>Eukaryota</taxon>
        <taxon>Viridiplantae</taxon>
        <taxon>Chlorophyta</taxon>
        <taxon>core chlorophytes</taxon>
        <taxon>Chlorophyceae</taxon>
        <taxon>CS clade</taxon>
        <taxon>Chlamydomonadales</taxon>
        <taxon>Haematococcaceae</taxon>
        <taxon>Haematococcus</taxon>
    </lineage>
</organism>
<dbReference type="AlphaFoldDB" id="A0A699ZK16"/>
<evidence type="ECO:0000313" key="4">
    <source>
        <dbReference type="Proteomes" id="UP000485058"/>
    </source>
</evidence>
<name>A0A699ZK16_HAELA</name>
<feature type="region of interest" description="Disordered" evidence="2">
    <location>
        <begin position="105"/>
        <end position="124"/>
    </location>
</feature>
<evidence type="ECO:0000256" key="1">
    <source>
        <dbReference type="SAM" id="Coils"/>
    </source>
</evidence>
<protein>
    <submittedName>
        <fullName evidence="3">Uncharacterized protein</fullName>
    </submittedName>
</protein>
<gene>
    <name evidence="3" type="ORF">HaLaN_20679</name>
</gene>